<proteinExistence type="predicted"/>
<accession>A0A517MFP5</accession>
<name>A0A517MFP5_9BACT</name>
<evidence type="ECO:0000313" key="2">
    <source>
        <dbReference type="Proteomes" id="UP000320672"/>
    </source>
</evidence>
<reference evidence="1 2" key="1">
    <citation type="submission" date="2019-02" db="EMBL/GenBank/DDBJ databases">
        <title>Deep-cultivation of Planctomycetes and their phenomic and genomic characterization uncovers novel biology.</title>
        <authorList>
            <person name="Wiegand S."/>
            <person name="Jogler M."/>
            <person name="Boedeker C."/>
            <person name="Pinto D."/>
            <person name="Vollmers J."/>
            <person name="Rivas-Marin E."/>
            <person name="Kohn T."/>
            <person name="Peeters S.H."/>
            <person name="Heuer A."/>
            <person name="Rast P."/>
            <person name="Oberbeckmann S."/>
            <person name="Bunk B."/>
            <person name="Jeske O."/>
            <person name="Meyerdierks A."/>
            <person name="Storesund J.E."/>
            <person name="Kallscheuer N."/>
            <person name="Luecker S."/>
            <person name="Lage O.M."/>
            <person name="Pohl T."/>
            <person name="Merkel B.J."/>
            <person name="Hornburger P."/>
            <person name="Mueller R.-W."/>
            <person name="Bruemmer F."/>
            <person name="Labrenz M."/>
            <person name="Spormann A.M."/>
            <person name="Op den Camp H."/>
            <person name="Overmann J."/>
            <person name="Amann R."/>
            <person name="Jetten M.S.M."/>
            <person name="Mascher T."/>
            <person name="Medema M.H."/>
            <person name="Devos D.P."/>
            <person name="Kaster A.-K."/>
            <person name="Ovreas L."/>
            <person name="Rohde M."/>
            <person name="Galperin M.Y."/>
            <person name="Jogler C."/>
        </authorList>
    </citation>
    <scope>NUCLEOTIDE SEQUENCE [LARGE SCALE GENOMIC DNA]</scope>
    <source>
        <strain evidence="1 2">FF011L</strain>
    </source>
</reference>
<organism evidence="1 2">
    <name type="scientific">Roseimaritima multifibrata</name>
    <dbReference type="NCBI Taxonomy" id="1930274"/>
    <lineage>
        <taxon>Bacteria</taxon>
        <taxon>Pseudomonadati</taxon>
        <taxon>Planctomycetota</taxon>
        <taxon>Planctomycetia</taxon>
        <taxon>Pirellulales</taxon>
        <taxon>Pirellulaceae</taxon>
        <taxon>Roseimaritima</taxon>
    </lineage>
</organism>
<dbReference type="Proteomes" id="UP000320672">
    <property type="component" value="Chromosome"/>
</dbReference>
<dbReference type="KEGG" id="rml:FF011L_24820"/>
<dbReference type="EMBL" id="CP036262">
    <property type="protein sequence ID" value="QDS93709.1"/>
    <property type="molecule type" value="Genomic_DNA"/>
</dbReference>
<sequence>MHPERPPSSMMAYPTVAANEKLKSYGRLQSLLSGSTFFNFHQLFGRFLKQSSEFSDLR</sequence>
<keyword evidence="2" id="KW-1185">Reference proteome</keyword>
<dbReference type="AlphaFoldDB" id="A0A517MFP5"/>
<evidence type="ECO:0000313" key="1">
    <source>
        <dbReference type="EMBL" id="QDS93709.1"/>
    </source>
</evidence>
<protein>
    <submittedName>
        <fullName evidence="1">Uncharacterized protein</fullName>
    </submittedName>
</protein>
<gene>
    <name evidence="1" type="ORF">FF011L_24820</name>
</gene>